<dbReference type="OrthoDB" id="9796589at2"/>
<dbReference type="PANTHER" id="PTHR43664:SF1">
    <property type="entry name" value="BETA-METHYLMALYL-COA DEHYDRATASE"/>
    <property type="match status" value="1"/>
</dbReference>
<dbReference type="Gene3D" id="3.10.129.10">
    <property type="entry name" value="Hotdog Thioesterase"/>
    <property type="match status" value="1"/>
</dbReference>
<proteinExistence type="predicted"/>
<accession>A0A059FVZ0</accession>
<keyword evidence="2" id="KW-1185">Reference proteome</keyword>
<protein>
    <submittedName>
        <fullName evidence="1">MaoC domain-containing protein</fullName>
    </submittedName>
</protein>
<reference evidence="1 2" key="1">
    <citation type="submission" date="2013-04" db="EMBL/GenBank/DDBJ databases">
        <title>Hyphomonas hirschiana VP5 Genome Sequencing.</title>
        <authorList>
            <person name="Lai Q."/>
            <person name="Shao Z."/>
        </authorList>
    </citation>
    <scope>NUCLEOTIDE SEQUENCE [LARGE SCALE GENOMIC DNA]</scope>
    <source>
        <strain evidence="1 2">VP5</strain>
    </source>
</reference>
<dbReference type="InterPro" id="IPR029069">
    <property type="entry name" value="HotDog_dom_sf"/>
</dbReference>
<dbReference type="Proteomes" id="UP000025061">
    <property type="component" value="Unassembled WGS sequence"/>
</dbReference>
<name>A0A059FVZ0_9PROT</name>
<dbReference type="GO" id="GO:0016829">
    <property type="term" value="F:lyase activity"/>
    <property type="evidence" value="ECO:0007669"/>
    <property type="project" value="InterPro"/>
</dbReference>
<dbReference type="InterPro" id="IPR048274">
    <property type="entry name" value="MC_hydratase"/>
</dbReference>
<dbReference type="EMBL" id="ARYI01000006">
    <property type="protein sequence ID" value="KCZ94777.1"/>
    <property type="molecule type" value="Genomic_DNA"/>
</dbReference>
<dbReference type="SUPFAM" id="SSF54637">
    <property type="entry name" value="Thioesterase/thiol ester dehydrase-isomerase"/>
    <property type="match status" value="2"/>
</dbReference>
<dbReference type="CDD" id="cd03451">
    <property type="entry name" value="FkbR2"/>
    <property type="match status" value="2"/>
</dbReference>
<comment type="caution">
    <text evidence="1">The sequence shown here is derived from an EMBL/GenBank/DDBJ whole genome shotgun (WGS) entry which is preliminary data.</text>
</comment>
<sequence>MATSTKSNPGNFFEDFKPGETLIHATPQTVTEGDIALYRALTGNRYAQYSSAEFAKAAGLPGLCADPLHAFHIVFGKTVPDISLNAVANLGYADGRVLRPVEPGDTLRASSEVIGVKENSNGKTGVVWVRTKGVNQRGEEVISYVRWVMINKRDEASPAPEAIVPELPAAVAPADLVGFPEMKAWPFAQSGSRHVFEDYEVGEKISHVDGMTVEEAEHQIATRLYQNTAKVHFDAHGQKASRFGKRLVYGGVVISIARSLAFNGLENAGQILAINAGTHVNPLFAGDTIYAWSEVLAKAELSDTCGALRLRLVAVKDADPGAFIHKDGAGKHDPRVLLDFDYWAAIPRAR</sequence>
<evidence type="ECO:0000313" key="2">
    <source>
        <dbReference type="Proteomes" id="UP000025061"/>
    </source>
</evidence>
<dbReference type="PANTHER" id="PTHR43664">
    <property type="entry name" value="MONOAMINE OXIDASE-RELATED"/>
    <property type="match status" value="1"/>
</dbReference>
<dbReference type="PIRSF" id="PIRSF021494">
    <property type="entry name" value="Rv0216_prd"/>
    <property type="match status" value="1"/>
</dbReference>
<dbReference type="PATRIC" id="fig|1280951.3.peg.1672"/>
<evidence type="ECO:0000313" key="1">
    <source>
        <dbReference type="EMBL" id="KCZ94777.1"/>
    </source>
</evidence>
<dbReference type="AlphaFoldDB" id="A0A059FVZ0"/>
<dbReference type="InterPro" id="IPR052342">
    <property type="entry name" value="MCH/BMMD"/>
</dbReference>
<gene>
    <name evidence="1" type="ORF">HHI_08283</name>
</gene>
<dbReference type="RefSeq" id="WP_011648496.1">
    <property type="nucleotide sequence ID" value="NZ_ARYI01000006.1"/>
</dbReference>
<dbReference type="InterPro" id="IPR016790">
    <property type="entry name" value="Thiol_ester_hydratase_Rv0216"/>
</dbReference>
<dbReference type="Pfam" id="PF19315">
    <property type="entry name" value="MC_hydratase"/>
    <property type="match status" value="1"/>
</dbReference>
<organism evidence="1 2">
    <name type="scientific">Hyphomonas hirschiana VP5</name>
    <dbReference type="NCBI Taxonomy" id="1280951"/>
    <lineage>
        <taxon>Bacteria</taxon>
        <taxon>Pseudomonadati</taxon>
        <taxon>Pseudomonadota</taxon>
        <taxon>Alphaproteobacteria</taxon>
        <taxon>Hyphomonadales</taxon>
        <taxon>Hyphomonadaceae</taxon>
        <taxon>Hyphomonas</taxon>
    </lineage>
</organism>